<gene>
    <name evidence="1" type="ORF">NE237_018194</name>
</gene>
<dbReference type="AlphaFoldDB" id="A0A9Q0QNR9"/>
<reference evidence="1" key="1">
    <citation type="journal article" date="2023" name="Plant J.">
        <title>The genome of the king protea, Protea cynaroides.</title>
        <authorList>
            <person name="Chang J."/>
            <person name="Duong T.A."/>
            <person name="Schoeman C."/>
            <person name="Ma X."/>
            <person name="Roodt D."/>
            <person name="Barker N."/>
            <person name="Li Z."/>
            <person name="Van de Peer Y."/>
            <person name="Mizrachi E."/>
        </authorList>
    </citation>
    <scope>NUCLEOTIDE SEQUENCE</scope>
    <source>
        <tissue evidence="1">Young leaves</tissue>
    </source>
</reference>
<organism evidence="1 2">
    <name type="scientific">Protea cynaroides</name>
    <dbReference type="NCBI Taxonomy" id="273540"/>
    <lineage>
        <taxon>Eukaryota</taxon>
        <taxon>Viridiplantae</taxon>
        <taxon>Streptophyta</taxon>
        <taxon>Embryophyta</taxon>
        <taxon>Tracheophyta</taxon>
        <taxon>Spermatophyta</taxon>
        <taxon>Magnoliopsida</taxon>
        <taxon>Proteales</taxon>
        <taxon>Proteaceae</taxon>
        <taxon>Protea</taxon>
    </lineage>
</organism>
<keyword evidence="2" id="KW-1185">Reference proteome</keyword>
<evidence type="ECO:0000313" key="2">
    <source>
        <dbReference type="Proteomes" id="UP001141806"/>
    </source>
</evidence>
<accession>A0A9Q0QNR9</accession>
<comment type="caution">
    <text evidence="1">The sequence shown here is derived from an EMBL/GenBank/DDBJ whole genome shotgun (WGS) entry which is preliminary data.</text>
</comment>
<proteinExistence type="predicted"/>
<protein>
    <submittedName>
        <fullName evidence="1">Uncharacterized protein</fullName>
    </submittedName>
</protein>
<dbReference type="EMBL" id="JAMYWD010000007">
    <property type="protein sequence ID" value="KAJ4966345.1"/>
    <property type="molecule type" value="Genomic_DNA"/>
</dbReference>
<evidence type="ECO:0000313" key="1">
    <source>
        <dbReference type="EMBL" id="KAJ4966345.1"/>
    </source>
</evidence>
<sequence>MTHTMHHQGIGEPLAGIDPKPFELCLLLCASAYLQQALQSESGAGPSIFHPFCPSFFLETLPIQIFLGGERHVNWNKVACSKLAKSFLIPKPSELGLYLKYTF</sequence>
<name>A0A9Q0QNR9_9MAGN</name>
<dbReference type="Proteomes" id="UP001141806">
    <property type="component" value="Unassembled WGS sequence"/>
</dbReference>